<evidence type="ECO:0008006" key="3">
    <source>
        <dbReference type="Google" id="ProtNLM"/>
    </source>
</evidence>
<name>A0ABS9EPH8_9BACT</name>
<comment type="caution">
    <text evidence="1">The sequence shown here is derived from an EMBL/GenBank/DDBJ whole genome shotgun (WGS) entry which is preliminary data.</text>
</comment>
<organism evidence="1 2">
    <name type="scientific">Dethiosulfovibrio marinus</name>
    <dbReference type="NCBI Taxonomy" id="133532"/>
    <lineage>
        <taxon>Bacteria</taxon>
        <taxon>Thermotogati</taxon>
        <taxon>Synergistota</taxon>
        <taxon>Synergistia</taxon>
        <taxon>Synergistales</taxon>
        <taxon>Dethiosulfovibrionaceae</taxon>
        <taxon>Dethiosulfovibrio</taxon>
    </lineage>
</organism>
<dbReference type="Proteomes" id="UP001200430">
    <property type="component" value="Unassembled WGS sequence"/>
</dbReference>
<evidence type="ECO:0000313" key="1">
    <source>
        <dbReference type="EMBL" id="MCF4143089.1"/>
    </source>
</evidence>
<dbReference type="RefSeq" id="WP_236099796.1">
    <property type="nucleotide sequence ID" value="NZ_JAKGUD010000010.1"/>
</dbReference>
<reference evidence="1 2" key="1">
    <citation type="submission" date="2022-01" db="EMBL/GenBank/DDBJ databases">
        <title>Dethiosulfovibrio faecalis sp. nov., a novel proteolytic, non-sulfur-reducing bacterium isolated from a marine aquaculture solid waste bioreactor.</title>
        <authorList>
            <person name="Grabowski S."/>
            <person name="Apolinario E."/>
            <person name="Schneider N."/>
            <person name="Marshall C.W."/>
            <person name="Sowers K.R."/>
        </authorList>
    </citation>
    <scope>NUCLEOTIDE SEQUENCE [LARGE SCALE GENOMIC DNA]</scope>
    <source>
        <strain evidence="1 2">DSM 12537</strain>
    </source>
</reference>
<evidence type="ECO:0000313" key="2">
    <source>
        <dbReference type="Proteomes" id="UP001200430"/>
    </source>
</evidence>
<accession>A0ABS9EPH8</accession>
<sequence length="96" mass="11369">MESTTTQSKPIRPEKKVRRVARKEHRCDWCGGSIYPDERYVFLEFYVGGIRGSRFVDRKYHEDCFEAMEHDPAVKSGRHRRRGQIRGCTVEESYRG</sequence>
<gene>
    <name evidence="1" type="ORF">L2W38_09725</name>
</gene>
<keyword evidence="2" id="KW-1185">Reference proteome</keyword>
<protein>
    <recommendedName>
        <fullName evidence="3">PARP-type domain-containing protein</fullName>
    </recommendedName>
</protein>
<dbReference type="EMBL" id="JAKGUD010000010">
    <property type="protein sequence ID" value="MCF4143089.1"/>
    <property type="molecule type" value="Genomic_DNA"/>
</dbReference>
<proteinExistence type="predicted"/>